<comment type="caution">
    <text evidence="1">The sequence shown here is derived from an EMBL/GenBank/DDBJ whole genome shotgun (WGS) entry which is preliminary data.</text>
</comment>
<name>A0A0L0NZA4_CANAR</name>
<proteinExistence type="predicted"/>
<accession>A0A0L0NZA4</accession>
<dbReference type="VEuPathDB" id="FungiDB:QG37_03632"/>
<reference evidence="2" key="1">
    <citation type="journal article" date="2015" name="BMC Genomics">
        <title>Draft genome of a commonly misdiagnosed multidrug resistant pathogen Candida auris.</title>
        <authorList>
            <person name="Chatterjee S."/>
            <person name="Alampalli S.V."/>
            <person name="Nageshan R.K."/>
            <person name="Chettiar S.T."/>
            <person name="Joshi S."/>
            <person name="Tatu U.S."/>
        </authorList>
    </citation>
    <scope>NUCLEOTIDE SEQUENCE [LARGE SCALE GENOMIC DNA]</scope>
    <source>
        <strain evidence="2">6684</strain>
    </source>
</reference>
<sequence length="118" mass="13517">MTAEKKELYKLLLLPQSLLFLVSSSLDFPLQPHIKRRDGIWGIFVVAILKISPKRKSHNFFPEISSPGGPMRDKNLSEVESRSPLDKDLNTGAYFLKVVDFILQFRIAISSRINFNLK</sequence>
<evidence type="ECO:0000313" key="1">
    <source>
        <dbReference type="EMBL" id="KND99491.1"/>
    </source>
</evidence>
<dbReference type="Proteomes" id="UP000037122">
    <property type="component" value="Unassembled WGS sequence"/>
</dbReference>
<organism evidence="1 2">
    <name type="scientific">Candidozyma auris</name>
    <name type="common">Yeast</name>
    <name type="synonym">Candida auris</name>
    <dbReference type="NCBI Taxonomy" id="498019"/>
    <lineage>
        <taxon>Eukaryota</taxon>
        <taxon>Fungi</taxon>
        <taxon>Dikarya</taxon>
        <taxon>Ascomycota</taxon>
        <taxon>Saccharomycotina</taxon>
        <taxon>Pichiomycetes</taxon>
        <taxon>Metschnikowiaceae</taxon>
        <taxon>Candidozyma</taxon>
    </lineage>
</organism>
<dbReference type="EMBL" id="LGST01000023">
    <property type="protein sequence ID" value="KND99491.1"/>
    <property type="molecule type" value="Genomic_DNA"/>
</dbReference>
<dbReference type="AlphaFoldDB" id="A0A0L0NZA4"/>
<gene>
    <name evidence="1" type="ORF">QG37_03632</name>
</gene>
<evidence type="ECO:0000313" key="2">
    <source>
        <dbReference type="Proteomes" id="UP000037122"/>
    </source>
</evidence>
<protein>
    <submittedName>
        <fullName evidence="1">Uncharacterized protein</fullName>
    </submittedName>
</protein>